<keyword evidence="1" id="KW-0812">Transmembrane</keyword>
<evidence type="ECO:0000313" key="3">
    <source>
        <dbReference type="Proteomes" id="UP000217790"/>
    </source>
</evidence>
<keyword evidence="1" id="KW-1133">Transmembrane helix</keyword>
<dbReference type="Proteomes" id="UP000217790">
    <property type="component" value="Unassembled WGS sequence"/>
</dbReference>
<accession>A0A2H3DGX8</accession>
<dbReference type="OrthoDB" id="3050591at2759"/>
<keyword evidence="1" id="KW-0472">Membrane</keyword>
<gene>
    <name evidence="2" type="ORF">ARMGADRAFT_457541</name>
</gene>
<evidence type="ECO:0000313" key="2">
    <source>
        <dbReference type="EMBL" id="PBK87513.1"/>
    </source>
</evidence>
<dbReference type="InParanoid" id="A0A2H3DGX8"/>
<dbReference type="EMBL" id="KZ293678">
    <property type="protein sequence ID" value="PBK87513.1"/>
    <property type="molecule type" value="Genomic_DNA"/>
</dbReference>
<feature type="transmembrane region" description="Helical" evidence="1">
    <location>
        <begin position="6"/>
        <end position="24"/>
    </location>
</feature>
<dbReference type="AlphaFoldDB" id="A0A2H3DGX8"/>
<name>A0A2H3DGX8_ARMGA</name>
<evidence type="ECO:0000256" key="1">
    <source>
        <dbReference type="SAM" id="Phobius"/>
    </source>
</evidence>
<organism evidence="2 3">
    <name type="scientific">Armillaria gallica</name>
    <name type="common">Bulbous honey fungus</name>
    <name type="synonym">Armillaria bulbosa</name>
    <dbReference type="NCBI Taxonomy" id="47427"/>
    <lineage>
        <taxon>Eukaryota</taxon>
        <taxon>Fungi</taxon>
        <taxon>Dikarya</taxon>
        <taxon>Basidiomycota</taxon>
        <taxon>Agaricomycotina</taxon>
        <taxon>Agaricomycetes</taxon>
        <taxon>Agaricomycetidae</taxon>
        <taxon>Agaricales</taxon>
        <taxon>Marasmiineae</taxon>
        <taxon>Physalacriaceae</taxon>
        <taxon>Armillaria</taxon>
    </lineage>
</organism>
<protein>
    <submittedName>
        <fullName evidence="2">Uncharacterized protein</fullName>
    </submittedName>
</protein>
<sequence length="145" mass="16025">MIVGGVFGILALGCMVSASIYVLARRRRSNEATRLLRPQDSIAFTTLPRSLVNSRSISFHEESETEAASEVSRAPLEGERARIREEITASENQIGGIQEPLSEVSIRTVGEDARMREEIAALEDRISRMEAGYWNSPSPPSYRSA</sequence>
<reference evidence="3" key="1">
    <citation type="journal article" date="2017" name="Nat. Ecol. Evol.">
        <title>Genome expansion and lineage-specific genetic innovations in the forest pathogenic fungi Armillaria.</title>
        <authorList>
            <person name="Sipos G."/>
            <person name="Prasanna A.N."/>
            <person name="Walter M.C."/>
            <person name="O'Connor E."/>
            <person name="Balint B."/>
            <person name="Krizsan K."/>
            <person name="Kiss B."/>
            <person name="Hess J."/>
            <person name="Varga T."/>
            <person name="Slot J."/>
            <person name="Riley R."/>
            <person name="Boka B."/>
            <person name="Rigling D."/>
            <person name="Barry K."/>
            <person name="Lee J."/>
            <person name="Mihaltcheva S."/>
            <person name="LaButti K."/>
            <person name="Lipzen A."/>
            <person name="Waldron R."/>
            <person name="Moloney N.M."/>
            <person name="Sperisen C."/>
            <person name="Kredics L."/>
            <person name="Vagvoelgyi C."/>
            <person name="Patrignani A."/>
            <person name="Fitzpatrick D."/>
            <person name="Nagy I."/>
            <person name="Doyle S."/>
            <person name="Anderson J.B."/>
            <person name="Grigoriev I.V."/>
            <person name="Gueldener U."/>
            <person name="Muensterkoetter M."/>
            <person name="Nagy L.G."/>
        </authorList>
    </citation>
    <scope>NUCLEOTIDE SEQUENCE [LARGE SCALE GENOMIC DNA]</scope>
    <source>
        <strain evidence="3">Ar21-2</strain>
    </source>
</reference>
<keyword evidence="3" id="KW-1185">Reference proteome</keyword>
<proteinExistence type="predicted"/>